<keyword evidence="1" id="KW-0472">Membrane</keyword>
<dbReference type="Proteomes" id="UP000177870">
    <property type="component" value="Chromosome"/>
</dbReference>
<accession>A0A1D8U293</accession>
<feature type="signal peptide" evidence="2">
    <location>
        <begin position="1"/>
        <end position="23"/>
    </location>
</feature>
<dbReference type="STRING" id="1458985.BJP34_35305"/>
<organism evidence="3 4">
    <name type="scientific">Moorena producens PAL-8-15-08-1</name>
    <dbReference type="NCBI Taxonomy" id="1458985"/>
    <lineage>
        <taxon>Bacteria</taxon>
        <taxon>Bacillati</taxon>
        <taxon>Cyanobacteriota</taxon>
        <taxon>Cyanophyceae</taxon>
        <taxon>Coleofasciculales</taxon>
        <taxon>Coleofasciculaceae</taxon>
        <taxon>Moorena</taxon>
    </lineage>
</organism>
<evidence type="ECO:0000256" key="1">
    <source>
        <dbReference type="SAM" id="Phobius"/>
    </source>
</evidence>
<evidence type="ECO:0008006" key="5">
    <source>
        <dbReference type="Google" id="ProtNLM"/>
    </source>
</evidence>
<proteinExistence type="predicted"/>
<sequence length="164" mass="17519">MKWKGLMLLSLVSVLSWSVNAEAHGTKLESKTIEAIEINAKYDTGQPMPNAQVTIYAPNNPTTPWQTGTSDTNGRFIFAPDYAQQGNWTIQVRQAGHGGMITLTLGEDNSAVAGHSSAAGNSLMISSTSPSYTPVQRMLMAAAGVWGFVGTALFFLGRKTNAHS</sequence>
<keyword evidence="1" id="KW-1133">Transmembrane helix</keyword>
<evidence type="ECO:0000313" key="4">
    <source>
        <dbReference type="Proteomes" id="UP000177870"/>
    </source>
</evidence>
<reference evidence="4" key="1">
    <citation type="submission" date="2016-10" db="EMBL/GenBank/DDBJ databases">
        <title>Comparative genomics uncovers the prolific and rare metabolic potential of the cyanobacterial genus Moorea.</title>
        <authorList>
            <person name="Leao T."/>
            <person name="Castelao G."/>
            <person name="Korobeynikov A."/>
            <person name="Monroe E.A."/>
            <person name="Podell S."/>
            <person name="Glukhov E."/>
            <person name="Allen E."/>
            <person name="Gerwick W.H."/>
            <person name="Gerwick L."/>
        </authorList>
    </citation>
    <scope>NUCLEOTIDE SEQUENCE [LARGE SCALE GENOMIC DNA]</scope>
    <source>
        <strain evidence="4">PAL-8-15-08-1</strain>
    </source>
</reference>
<gene>
    <name evidence="3" type="ORF">BJP34_35305</name>
</gene>
<dbReference type="SUPFAM" id="SSF49478">
    <property type="entry name" value="Cna protein B-type domain"/>
    <property type="match status" value="1"/>
</dbReference>
<protein>
    <recommendedName>
        <fullName evidence="5">Carboxypeptidase regulatory-like domain-containing protein</fullName>
    </recommendedName>
</protein>
<evidence type="ECO:0000313" key="3">
    <source>
        <dbReference type="EMBL" id="AOX03998.1"/>
    </source>
</evidence>
<dbReference type="AlphaFoldDB" id="A0A1D8U293"/>
<feature type="chain" id="PRO_5009438938" description="Carboxypeptidase regulatory-like domain-containing protein" evidence="2">
    <location>
        <begin position="24"/>
        <end position="164"/>
    </location>
</feature>
<keyword evidence="2" id="KW-0732">Signal</keyword>
<keyword evidence="1" id="KW-0812">Transmembrane</keyword>
<feature type="transmembrane region" description="Helical" evidence="1">
    <location>
        <begin position="138"/>
        <end position="156"/>
    </location>
</feature>
<dbReference type="EMBL" id="CP017599">
    <property type="protein sequence ID" value="AOX03998.1"/>
    <property type="molecule type" value="Genomic_DNA"/>
</dbReference>
<dbReference type="OrthoDB" id="7873998at2"/>
<dbReference type="KEGG" id="mpro:BJP34_35305"/>
<evidence type="ECO:0000256" key="2">
    <source>
        <dbReference type="SAM" id="SignalP"/>
    </source>
</evidence>
<name>A0A1D8U293_9CYAN</name>